<evidence type="ECO:0000313" key="4">
    <source>
        <dbReference type="EMBL" id="GGG66512.1"/>
    </source>
</evidence>
<gene>
    <name evidence="4" type="ORF">GCM10010918_21250</name>
</gene>
<dbReference type="Proteomes" id="UP000600247">
    <property type="component" value="Unassembled WGS sequence"/>
</dbReference>
<feature type="region of interest" description="Disordered" evidence="3">
    <location>
        <begin position="195"/>
        <end position="216"/>
    </location>
</feature>
<dbReference type="InterPro" id="IPR001451">
    <property type="entry name" value="Hexapep"/>
</dbReference>
<dbReference type="InterPro" id="IPR011004">
    <property type="entry name" value="Trimer_LpxA-like_sf"/>
</dbReference>
<dbReference type="Pfam" id="PF00132">
    <property type="entry name" value="Hexapep"/>
    <property type="match status" value="1"/>
</dbReference>
<dbReference type="CDD" id="cd04647">
    <property type="entry name" value="LbH_MAT_like"/>
    <property type="match status" value="1"/>
</dbReference>
<accession>A0A917H480</accession>
<evidence type="ECO:0008006" key="6">
    <source>
        <dbReference type="Google" id="ProtNLM"/>
    </source>
</evidence>
<keyword evidence="2" id="KW-0677">Repeat</keyword>
<dbReference type="EMBL" id="BMHY01000003">
    <property type="protein sequence ID" value="GGG66512.1"/>
    <property type="molecule type" value="Genomic_DNA"/>
</dbReference>
<evidence type="ECO:0000256" key="2">
    <source>
        <dbReference type="ARBA" id="ARBA00022737"/>
    </source>
</evidence>
<dbReference type="SUPFAM" id="SSF51161">
    <property type="entry name" value="Trimeric LpxA-like enzymes"/>
    <property type="match status" value="1"/>
</dbReference>
<dbReference type="GO" id="GO:0016740">
    <property type="term" value="F:transferase activity"/>
    <property type="evidence" value="ECO:0007669"/>
    <property type="project" value="UniProtKB-KW"/>
</dbReference>
<dbReference type="Gene3D" id="2.160.10.10">
    <property type="entry name" value="Hexapeptide repeat proteins"/>
    <property type="match status" value="1"/>
</dbReference>
<comment type="caution">
    <text evidence="4">The sequence shown here is derived from an EMBL/GenBank/DDBJ whole genome shotgun (WGS) entry which is preliminary data.</text>
</comment>
<name>A0A917H480_9BACL</name>
<sequence length="216" mass="23753">MRGRDKFGKFRPVLRVVELLLRPLPRPLLQWLWALSDWLPELVGVAFRYCLLRRLAKHCGDNVLIGRSVELRYPERLSIGSNVSIHKQCYIDAYGGMTIEDEVSIAHQSSLVSFQHTWSDASLPIRDNPVTGSAITIRRDVWIGCGVRVLAGVEIGPRSVVAAGAVVNKSIGPGAVAAGVPARVVKRIELVPLDNPQANSKSNHIRRESHEAALGT</sequence>
<proteinExistence type="predicted"/>
<evidence type="ECO:0000256" key="3">
    <source>
        <dbReference type="SAM" id="MobiDB-lite"/>
    </source>
</evidence>
<dbReference type="InterPro" id="IPR018357">
    <property type="entry name" value="Hexapep_transf_CS"/>
</dbReference>
<dbReference type="AlphaFoldDB" id="A0A917H480"/>
<keyword evidence="1" id="KW-0808">Transferase</keyword>
<organism evidence="4 5">
    <name type="scientific">Paenibacillus radicis</name>
    <name type="common">ex Gao et al. 2016</name>
    <dbReference type="NCBI Taxonomy" id="1737354"/>
    <lineage>
        <taxon>Bacteria</taxon>
        <taxon>Bacillati</taxon>
        <taxon>Bacillota</taxon>
        <taxon>Bacilli</taxon>
        <taxon>Bacillales</taxon>
        <taxon>Paenibacillaceae</taxon>
        <taxon>Paenibacillus</taxon>
    </lineage>
</organism>
<evidence type="ECO:0000313" key="5">
    <source>
        <dbReference type="Proteomes" id="UP000600247"/>
    </source>
</evidence>
<dbReference type="InterPro" id="IPR051159">
    <property type="entry name" value="Hexapeptide_acetyltransf"/>
</dbReference>
<dbReference type="PROSITE" id="PS00101">
    <property type="entry name" value="HEXAPEP_TRANSFERASES"/>
    <property type="match status" value="1"/>
</dbReference>
<reference evidence="4 5" key="1">
    <citation type="journal article" date="2014" name="Int. J. Syst. Evol. Microbiol.">
        <title>Complete genome sequence of Corynebacterium casei LMG S-19264T (=DSM 44701T), isolated from a smear-ripened cheese.</title>
        <authorList>
            <consortium name="US DOE Joint Genome Institute (JGI-PGF)"/>
            <person name="Walter F."/>
            <person name="Albersmeier A."/>
            <person name="Kalinowski J."/>
            <person name="Ruckert C."/>
        </authorList>
    </citation>
    <scope>NUCLEOTIDE SEQUENCE [LARGE SCALE GENOMIC DNA]</scope>
    <source>
        <strain evidence="4 5">CGMCC 1.15286</strain>
    </source>
</reference>
<dbReference type="PANTHER" id="PTHR23416">
    <property type="entry name" value="SIALIC ACID SYNTHASE-RELATED"/>
    <property type="match status" value="1"/>
</dbReference>
<evidence type="ECO:0000256" key="1">
    <source>
        <dbReference type="ARBA" id="ARBA00022679"/>
    </source>
</evidence>
<feature type="compositionally biased region" description="Basic and acidic residues" evidence="3">
    <location>
        <begin position="205"/>
        <end position="216"/>
    </location>
</feature>
<keyword evidence="5" id="KW-1185">Reference proteome</keyword>
<protein>
    <recommendedName>
        <fullName evidence="6">Acyltransferase</fullName>
    </recommendedName>
</protein>